<feature type="domain" description="CxC1-like cysteine cluster associated with KDZ transposases" evidence="2">
    <location>
        <begin position="56"/>
        <end position="141"/>
    </location>
</feature>
<proteinExistence type="predicted"/>
<evidence type="ECO:0000313" key="4">
    <source>
        <dbReference type="Proteomes" id="UP000015241"/>
    </source>
</evidence>
<evidence type="ECO:0000256" key="1">
    <source>
        <dbReference type="SAM" id="MobiDB-lite"/>
    </source>
</evidence>
<dbReference type="PANTHER" id="PTHR33096:SF1">
    <property type="entry name" value="CXC1-LIKE CYSTEINE CLUSTER ASSOCIATED WITH KDZ TRANSPOSASES DOMAIN-CONTAINING PROTEIN"/>
    <property type="match status" value="1"/>
</dbReference>
<accession>S8DP80</accession>
<gene>
    <name evidence="3" type="ORF">FOMPIDRAFT_128943</name>
</gene>
<dbReference type="eggNOG" id="ENOG502SIZ3">
    <property type="taxonomic scope" value="Eukaryota"/>
</dbReference>
<dbReference type="Pfam" id="PF18758">
    <property type="entry name" value="KDZ"/>
    <property type="match status" value="1"/>
</dbReference>
<feature type="compositionally biased region" description="Acidic residues" evidence="1">
    <location>
        <begin position="871"/>
        <end position="884"/>
    </location>
</feature>
<protein>
    <recommendedName>
        <fullName evidence="2">CxC1-like cysteine cluster associated with KDZ transposases domain-containing protein</fullName>
    </recommendedName>
</protein>
<organism evidence="3 4">
    <name type="scientific">Fomitopsis schrenkii</name>
    <name type="common">Brown rot fungus</name>
    <dbReference type="NCBI Taxonomy" id="2126942"/>
    <lineage>
        <taxon>Eukaryota</taxon>
        <taxon>Fungi</taxon>
        <taxon>Dikarya</taxon>
        <taxon>Basidiomycota</taxon>
        <taxon>Agaricomycotina</taxon>
        <taxon>Agaricomycetes</taxon>
        <taxon>Polyporales</taxon>
        <taxon>Fomitopsis</taxon>
    </lineage>
</organism>
<evidence type="ECO:0000313" key="3">
    <source>
        <dbReference type="EMBL" id="EPS94432.1"/>
    </source>
</evidence>
<feature type="region of interest" description="Disordered" evidence="1">
    <location>
        <begin position="871"/>
        <end position="892"/>
    </location>
</feature>
<dbReference type="EMBL" id="KE504233">
    <property type="protein sequence ID" value="EPS94432.1"/>
    <property type="molecule type" value="Genomic_DNA"/>
</dbReference>
<dbReference type="InParanoid" id="S8DP80"/>
<dbReference type="STRING" id="743788.S8DP80"/>
<dbReference type="InterPro" id="IPR041320">
    <property type="entry name" value="CxC1"/>
</dbReference>
<dbReference type="AlphaFoldDB" id="S8DP80"/>
<dbReference type="Pfam" id="PF18802">
    <property type="entry name" value="CxC1"/>
    <property type="match status" value="1"/>
</dbReference>
<evidence type="ECO:0000259" key="2">
    <source>
        <dbReference type="Pfam" id="PF18802"/>
    </source>
</evidence>
<name>S8DP80_FOMSC</name>
<dbReference type="InterPro" id="IPR040521">
    <property type="entry name" value="KDZ"/>
</dbReference>
<reference evidence="3 4" key="1">
    <citation type="journal article" date="2012" name="Science">
        <title>The Paleozoic origin of enzymatic lignin decomposition reconstructed from 31 fungal genomes.</title>
        <authorList>
            <person name="Floudas D."/>
            <person name="Binder M."/>
            <person name="Riley R."/>
            <person name="Barry K."/>
            <person name="Blanchette R.A."/>
            <person name="Henrissat B."/>
            <person name="Martinez A.T."/>
            <person name="Otillar R."/>
            <person name="Spatafora J.W."/>
            <person name="Yadav J.S."/>
            <person name="Aerts A."/>
            <person name="Benoit I."/>
            <person name="Boyd A."/>
            <person name="Carlson A."/>
            <person name="Copeland A."/>
            <person name="Coutinho P.M."/>
            <person name="de Vries R.P."/>
            <person name="Ferreira P."/>
            <person name="Findley K."/>
            <person name="Foster B."/>
            <person name="Gaskell J."/>
            <person name="Glotzer D."/>
            <person name="Gorecki P."/>
            <person name="Heitman J."/>
            <person name="Hesse C."/>
            <person name="Hori C."/>
            <person name="Igarashi K."/>
            <person name="Jurgens J.A."/>
            <person name="Kallen N."/>
            <person name="Kersten P."/>
            <person name="Kohler A."/>
            <person name="Kuees U."/>
            <person name="Kumar T.K.A."/>
            <person name="Kuo A."/>
            <person name="LaButti K."/>
            <person name="Larrondo L.F."/>
            <person name="Lindquist E."/>
            <person name="Ling A."/>
            <person name="Lombard V."/>
            <person name="Lucas S."/>
            <person name="Lundell T."/>
            <person name="Martin R."/>
            <person name="McLaughlin D.J."/>
            <person name="Morgenstern I."/>
            <person name="Morin E."/>
            <person name="Murat C."/>
            <person name="Nagy L.G."/>
            <person name="Nolan M."/>
            <person name="Ohm R.A."/>
            <person name="Patyshakuliyeva A."/>
            <person name="Rokas A."/>
            <person name="Ruiz-Duenas F.J."/>
            <person name="Sabat G."/>
            <person name="Salamov A."/>
            <person name="Samejima M."/>
            <person name="Schmutz J."/>
            <person name="Slot J.C."/>
            <person name="St John F."/>
            <person name="Stenlid J."/>
            <person name="Sun H."/>
            <person name="Sun S."/>
            <person name="Syed K."/>
            <person name="Tsang A."/>
            <person name="Wiebenga A."/>
            <person name="Young D."/>
            <person name="Pisabarro A."/>
            <person name="Eastwood D.C."/>
            <person name="Martin F."/>
            <person name="Cullen D."/>
            <person name="Grigoriev I.V."/>
            <person name="Hibbett D.S."/>
        </authorList>
    </citation>
    <scope>NUCLEOTIDE SEQUENCE</scope>
    <source>
        <strain evidence="4">FP-58527</strain>
    </source>
</reference>
<dbReference type="PANTHER" id="PTHR33096">
    <property type="entry name" value="CXC2 DOMAIN-CONTAINING PROTEIN"/>
    <property type="match status" value="1"/>
</dbReference>
<sequence length="950" mass="107440">MLWSHPKIAGHANMRRKNVKLRVGVQEVIPSLLHPYMRLLRTSQFLRSVQRDTAVACSCGGENVRSLKVTCVYFDLVDLKLCKCSPSAQQLVNMGLFPCAPLSPSLAVDISLLQFTQALFVRLPPNTTSFCDTLEYFLECRGYKLTTRETLHRRFGNSLLWYSSLTNSLSRVILDRIGASRRVLGFRTEKNTVSSSSNSANISCVLSDNSVAPSQSSTSSSHDTACASEYLRRRCPLLQTRPHLLMLLMSYSPGVIVCVDACFTQKHRKGIAGGRDPPRAHPETVFIPEEDVKFVEAEVNRLRAGGANTSLTASAGPDVIEPNLKVPNSVLDGCNDSFKAADECRQKASTQFFADTGLMAMLCRHDRVLWLVNMTSAGEKQHYAISLLHRLFEHLPPHVTVGLLYDIACQLHRSIEKWSLLGRLSQRIVFGISVFHAFGHQWPCQVVYHPRKCTGFGLSDGEGCERFWSSIQRLIPSLRVSGYHQRLFVIDTQVKYNDQQSLRRLGRWLRRKWYDCQHRLLAAKHEVEESGLSAEDLRAEWLLQVQAQTKPIPRQSKNHVAKTVEAILALQKSQASYDETIRKLEAQLLDGSGDPQDLEVRLGELRTQRSKIITAVLRKRSALGVNERAQLSRLSRSKFLQLRLNARALKQRIRDRLRQRKFELDRLERSYRQTTSKHKLSTHVESAVKRREPGILKLAQTYNGLCKQMADLVKQHRAPVSAIVPEPIRNDGLFKLDVDDTIWQDVGLGDEDDDGVQVPRWLGDESVRSGIKAQLLVDRCTEESNHLSQERCAMQLWMQEEWASLEHAIAGANKDEDLLFQLEQRQQDLCRLCVTWKAEVDVIPCAYSMHASWGPSEHRLHEASVYEVTESVDAEDDGDDDGDFDYGYHDSDSDTEGDLLDVAEAVAITDAYHAHDEADLFYDFTSIASSDLQTVLLPTETPSPKKRKHM</sequence>
<dbReference type="Proteomes" id="UP000015241">
    <property type="component" value="Unassembled WGS sequence"/>
</dbReference>
<keyword evidence="4" id="KW-1185">Reference proteome</keyword>
<dbReference type="HOGENOM" id="CLU_004552_10_1_1"/>
<dbReference type="OrthoDB" id="3265112at2759"/>